<evidence type="ECO:0000313" key="3">
    <source>
        <dbReference type="EMBL" id="EMA56140.1"/>
    </source>
</evidence>
<sequence length="112" mass="12348">MVDESIYTAYSGDEYVDSAEGPEHGLTEHGREILETVRSDAESHGVEVTTTIQHGDPVETITDYADERDVSLIILGTKRRSAEYRALLGSVTDRVLRLTNRPALVVKTATND</sequence>
<evidence type="ECO:0000313" key="4">
    <source>
        <dbReference type="Proteomes" id="UP000011680"/>
    </source>
</evidence>
<dbReference type="Pfam" id="PF00582">
    <property type="entry name" value="Usp"/>
    <property type="match status" value="1"/>
</dbReference>
<name>M0NHL2_9EURY</name>
<dbReference type="InterPro" id="IPR006016">
    <property type="entry name" value="UspA"/>
</dbReference>
<dbReference type="Gene3D" id="3.40.50.620">
    <property type="entry name" value="HUPs"/>
    <property type="match status" value="1"/>
</dbReference>
<evidence type="ECO:0000256" key="1">
    <source>
        <dbReference type="ARBA" id="ARBA00008791"/>
    </source>
</evidence>
<dbReference type="PRINTS" id="PR01438">
    <property type="entry name" value="UNVRSLSTRESS"/>
</dbReference>
<dbReference type="Proteomes" id="UP000011680">
    <property type="component" value="Unassembled WGS sequence"/>
</dbReference>
<keyword evidence="4" id="KW-1185">Reference proteome</keyword>
<accession>M0NHL2</accession>
<comment type="caution">
    <text evidence="3">The sequence shown here is derived from an EMBL/GenBank/DDBJ whole genome shotgun (WGS) entry which is preliminary data.</text>
</comment>
<dbReference type="CDD" id="cd00293">
    <property type="entry name" value="USP-like"/>
    <property type="match status" value="1"/>
</dbReference>
<dbReference type="InterPro" id="IPR006015">
    <property type="entry name" value="Universal_stress_UspA"/>
</dbReference>
<organism evidence="3 4">
    <name type="scientific">Halococcus thailandensis JCM 13552</name>
    <dbReference type="NCBI Taxonomy" id="1227457"/>
    <lineage>
        <taxon>Archaea</taxon>
        <taxon>Methanobacteriati</taxon>
        <taxon>Methanobacteriota</taxon>
        <taxon>Stenosarchaea group</taxon>
        <taxon>Halobacteria</taxon>
        <taxon>Halobacteriales</taxon>
        <taxon>Halococcaceae</taxon>
        <taxon>Halococcus</taxon>
    </lineage>
</organism>
<feature type="domain" description="UspA" evidence="2">
    <location>
        <begin position="18"/>
        <end position="107"/>
    </location>
</feature>
<dbReference type="eggNOG" id="arCOG02053">
    <property type="taxonomic scope" value="Archaea"/>
</dbReference>
<gene>
    <name evidence="3" type="ORF">C451_03859</name>
</gene>
<protein>
    <submittedName>
        <fullName evidence="3">Universal stress protein</fullName>
    </submittedName>
</protein>
<dbReference type="PATRIC" id="fig|1227457.3.peg.695"/>
<dbReference type="InterPro" id="IPR014729">
    <property type="entry name" value="Rossmann-like_a/b/a_fold"/>
</dbReference>
<reference evidence="3 4" key="1">
    <citation type="journal article" date="2014" name="PLoS Genet.">
        <title>Phylogenetically driven sequencing of extremely halophilic archaea reveals strategies for static and dynamic osmo-response.</title>
        <authorList>
            <person name="Becker E.A."/>
            <person name="Seitzer P.M."/>
            <person name="Tritt A."/>
            <person name="Larsen D."/>
            <person name="Krusor M."/>
            <person name="Yao A.I."/>
            <person name="Wu D."/>
            <person name="Madern D."/>
            <person name="Eisen J.A."/>
            <person name="Darling A.E."/>
            <person name="Facciotti M.T."/>
        </authorList>
    </citation>
    <scope>NUCLEOTIDE SEQUENCE [LARGE SCALE GENOMIC DNA]</scope>
    <source>
        <strain evidence="3 4">JCM 13552</strain>
    </source>
</reference>
<proteinExistence type="inferred from homology"/>
<dbReference type="EMBL" id="AOMF01000090">
    <property type="protein sequence ID" value="EMA56140.1"/>
    <property type="molecule type" value="Genomic_DNA"/>
</dbReference>
<dbReference type="STRING" id="1227457.C451_03859"/>
<comment type="similarity">
    <text evidence="1">Belongs to the universal stress protein A family.</text>
</comment>
<dbReference type="AlphaFoldDB" id="M0NHL2"/>
<dbReference type="PANTHER" id="PTHR46268">
    <property type="entry name" value="STRESS RESPONSE PROTEIN NHAX"/>
    <property type="match status" value="1"/>
</dbReference>
<evidence type="ECO:0000259" key="2">
    <source>
        <dbReference type="Pfam" id="PF00582"/>
    </source>
</evidence>
<dbReference type="SUPFAM" id="SSF52402">
    <property type="entry name" value="Adenine nucleotide alpha hydrolases-like"/>
    <property type="match status" value="1"/>
</dbReference>
<dbReference type="PANTHER" id="PTHR46268:SF6">
    <property type="entry name" value="UNIVERSAL STRESS PROTEIN UP12"/>
    <property type="match status" value="1"/>
</dbReference>